<dbReference type="SUPFAM" id="SSF46785">
    <property type="entry name" value="Winged helix' DNA-binding domain"/>
    <property type="match status" value="1"/>
</dbReference>
<dbReference type="InterPro" id="IPR036390">
    <property type="entry name" value="WH_DNA-bd_sf"/>
</dbReference>
<name>A0A7W6LKG8_9HYPH</name>
<keyword evidence="2" id="KW-0805">Transcription regulation</keyword>
<gene>
    <name evidence="6" type="ORF">GGQ72_003439</name>
</gene>
<dbReference type="GO" id="GO:0005829">
    <property type="term" value="C:cytosol"/>
    <property type="evidence" value="ECO:0007669"/>
    <property type="project" value="TreeGrafter"/>
</dbReference>
<dbReference type="Gene3D" id="3.40.190.290">
    <property type="match status" value="1"/>
</dbReference>
<dbReference type="AlphaFoldDB" id="A0A7W6LKG8"/>
<keyword evidence="4" id="KW-0804">Transcription</keyword>
<dbReference type="RefSeq" id="WP_165130734.1">
    <property type="nucleotide sequence ID" value="NZ_CP049249.1"/>
</dbReference>
<dbReference type="PRINTS" id="PR00039">
    <property type="entry name" value="HTHLYSR"/>
</dbReference>
<comment type="similarity">
    <text evidence="1">Belongs to the LysR transcriptional regulatory family.</text>
</comment>
<evidence type="ECO:0000313" key="6">
    <source>
        <dbReference type="EMBL" id="MBB4144877.1"/>
    </source>
</evidence>
<accession>A0A7W6LKG8</accession>
<dbReference type="GO" id="GO:0003677">
    <property type="term" value="F:DNA binding"/>
    <property type="evidence" value="ECO:0007669"/>
    <property type="project" value="UniProtKB-KW"/>
</dbReference>
<evidence type="ECO:0000256" key="4">
    <source>
        <dbReference type="ARBA" id="ARBA00023163"/>
    </source>
</evidence>
<dbReference type="PANTHER" id="PTHR30419:SF8">
    <property type="entry name" value="NITROGEN ASSIMILATION TRANSCRIPTIONAL ACTIVATOR-RELATED"/>
    <property type="match status" value="1"/>
</dbReference>
<dbReference type="Pfam" id="PF03466">
    <property type="entry name" value="LysR_substrate"/>
    <property type="match status" value="1"/>
</dbReference>
<dbReference type="Gene3D" id="1.10.10.10">
    <property type="entry name" value="Winged helix-like DNA-binding domain superfamily/Winged helix DNA-binding domain"/>
    <property type="match status" value="1"/>
</dbReference>
<evidence type="ECO:0000256" key="3">
    <source>
        <dbReference type="ARBA" id="ARBA00023125"/>
    </source>
</evidence>
<protein>
    <submittedName>
        <fullName evidence="6">LysR family pca operon transcriptional activator</fullName>
    </submittedName>
</protein>
<sequence length="304" mass="33134">MDLEPRLLRYLLAIDRAGSFQKAAEALGISQPALSVSIARLEDITRMHLVDRGRYGAILTDTGRILIRHAESIESILQLAQTELEARRRGAEGPLRVGGTPLATGSILPRVIAQMLKEGGNVAVTVTEGTDEELMERLLTHEIDLVISNVGQRPTPDGVEETPLFTARSVIVVRAGHPLAGREQVSLVELTDSTWVMPPPGGAFRKQIEALFMINGLAFPANLVEAAPFSVLKAIVERSDGVSILSDQFLRDEIRRGILTAIPLAEHIATRKFAMQKIAGRQLNLLGQRFVSAARDLSMGIDEE</sequence>
<organism evidence="6 7">
    <name type="scientific">Rhizobium rhizoryzae</name>
    <dbReference type="NCBI Taxonomy" id="451876"/>
    <lineage>
        <taxon>Bacteria</taxon>
        <taxon>Pseudomonadati</taxon>
        <taxon>Pseudomonadota</taxon>
        <taxon>Alphaproteobacteria</taxon>
        <taxon>Hyphomicrobiales</taxon>
        <taxon>Rhizobiaceae</taxon>
        <taxon>Rhizobium/Agrobacterium group</taxon>
        <taxon>Rhizobium</taxon>
    </lineage>
</organism>
<reference evidence="6 7" key="1">
    <citation type="submission" date="2020-08" db="EMBL/GenBank/DDBJ databases">
        <title>Genomic Encyclopedia of Type Strains, Phase IV (KMG-IV): sequencing the most valuable type-strain genomes for metagenomic binning, comparative biology and taxonomic classification.</title>
        <authorList>
            <person name="Goeker M."/>
        </authorList>
    </citation>
    <scope>NUCLEOTIDE SEQUENCE [LARGE SCALE GENOMIC DNA]</scope>
    <source>
        <strain evidence="6 7">DSM 29514</strain>
    </source>
</reference>
<evidence type="ECO:0000313" key="7">
    <source>
        <dbReference type="Proteomes" id="UP000519897"/>
    </source>
</evidence>
<dbReference type="InterPro" id="IPR036388">
    <property type="entry name" value="WH-like_DNA-bd_sf"/>
</dbReference>
<feature type="domain" description="HTH lysR-type" evidence="5">
    <location>
        <begin position="1"/>
        <end position="60"/>
    </location>
</feature>
<dbReference type="PROSITE" id="PS50931">
    <property type="entry name" value="HTH_LYSR"/>
    <property type="match status" value="1"/>
</dbReference>
<dbReference type="InterPro" id="IPR000847">
    <property type="entry name" value="LysR_HTH_N"/>
</dbReference>
<comment type="caution">
    <text evidence="6">The sequence shown here is derived from an EMBL/GenBank/DDBJ whole genome shotgun (WGS) entry which is preliminary data.</text>
</comment>
<keyword evidence="7" id="KW-1185">Reference proteome</keyword>
<dbReference type="PANTHER" id="PTHR30419">
    <property type="entry name" value="HTH-TYPE TRANSCRIPTIONAL REGULATOR YBHD"/>
    <property type="match status" value="1"/>
</dbReference>
<dbReference type="InterPro" id="IPR050950">
    <property type="entry name" value="HTH-type_LysR_regulators"/>
</dbReference>
<keyword evidence="3" id="KW-0238">DNA-binding</keyword>
<dbReference type="GO" id="GO:0003700">
    <property type="term" value="F:DNA-binding transcription factor activity"/>
    <property type="evidence" value="ECO:0007669"/>
    <property type="project" value="InterPro"/>
</dbReference>
<dbReference type="Pfam" id="PF00126">
    <property type="entry name" value="HTH_1"/>
    <property type="match status" value="1"/>
</dbReference>
<evidence type="ECO:0000256" key="2">
    <source>
        <dbReference type="ARBA" id="ARBA00023015"/>
    </source>
</evidence>
<dbReference type="SUPFAM" id="SSF53850">
    <property type="entry name" value="Periplasmic binding protein-like II"/>
    <property type="match status" value="1"/>
</dbReference>
<evidence type="ECO:0000256" key="1">
    <source>
        <dbReference type="ARBA" id="ARBA00009437"/>
    </source>
</evidence>
<proteinExistence type="inferred from homology"/>
<dbReference type="InterPro" id="IPR005119">
    <property type="entry name" value="LysR_subst-bd"/>
</dbReference>
<dbReference type="EMBL" id="JACIEC010000005">
    <property type="protein sequence ID" value="MBB4144877.1"/>
    <property type="molecule type" value="Genomic_DNA"/>
</dbReference>
<dbReference type="Proteomes" id="UP000519897">
    <property type="component" value="Unassembled WGS sequence"/>
</dbReference>
<evidence type="ECO:0000259" key="5">
    <source>
        <dbReference type="PROSITE" id="PS50931"/>
    </source>
</evidence>